<accession>A0A4S2FP32</accession>
<dbReference type="Proteomes" id="UP000310760">
    <property type="component" value="Unassembled WGS sequence"/>
</dbReference>
<name>A0A4S2FP32_9BACT</name>
<comment type="caution">
    <text evidence="1">The sequence shown here is derived from an EMBL/GenBank/DDBJ whole genome shotgun (WGS) entry which is preliminary data.</text>
</comment>
<evidence type="ECO:0000313" key="1">
    <source>
        <dbReference type="EMBL" id="TGY70861.1"/>
    </source>
</evidence>
<sequence>MIDIQHSNERNFCGAITPKEKDKIMKAILDMAAHERKTFCFTSNDVPNLKINGKQFEMVIMDFFEKGYIIKENISQYWDCSDIYPTCKLYEIAQFGGFKAAYEIKKANIQKMSLELELMGKKLESDFPEEANKCIEFAQTIASLFVSLNSIIGMIDTTPE</sequence>
<dbReference type="EMBL" id="SRYJ01000015">
    <property type="protein sequence ID" value="TGY70861.1"/>
    <property type="molecule type" value="Genomic_DNA"/>
</dbReference>
<protein>
    <submittedName>
        <fullName evidence="1">Uncharacterized protein</fullName>
    </submittedName>
</protein>
<reference evidence="1 2" key="1">
    <citation type="submission" date="2019-04" db="EMBL/GenBank/DDBJ databases">
        <title>Microbes associate with the intestines of laboratory mice.</title>
        <authorList>
            <person name="Navarre W."/>
            <person name="Wong E."/>
            <person name="Huang K."/>
            <person name="Tropini C."/>
            <person name="Ng K."/>
            <person name="Yu B."/>
        </authorList>
    </citation>
    <scope>NUCLEOTIDE SEQUENCE [LARGE SCALE GENOMIC DNA]</scope>
    <source>
        <strain evidence="1 2">NM22_B1</strain>
    </source>
</reference>
<dbReference type="RefSeq" id="WP_135951147.1">
    <property type="nucleotide sequence ID" value="NZ_SRYJ01000015.1"/>
</dbReference>
<dbReference type="AlphaFoldDB" id="A0A4S2FP32"/>
<organism evidence="1 2">
    <name type="scientific">Phocaeicola sartorii</name>
    <dbReference type="NCBI Taxonomy" id="671267"/>
    <lineage>
        <taxon>Bacteria</taxon>
        <taxon>Pseudomonadati</taxon>
        <taxon>Bacteroidota</taxon>
        <taxon>Bacteroidia</taxon>
        <taxon>Bacteroidales</taxon>
        <taxon>Bacteroidaceae</taxon>
        <taxon>Phocaeicola</taxon>
    </lineage>
</organism>
<evidence type="ECO:0000313" key="2">
    <source>
        <dbReference type="Proteomes" id="UP000310760"/>
    </source>
</evidence>
<gene>
    <name evidence="1" type="ORF">E5339_07925</name>
</gene>
<proteinExistence type="predicted"/>